<evidence type="ECO:0000313" key="2">
    <source>
        <dbReference type="EMBL" id="KAK3918885.1"/>
    </source>
</evidence>
<proteinExistence type="predicted"/>
<name>A0AAE1HE40_9NEOP</name>
<feature type="compositionally biased region" description="Low complexity" evidence="1">
    <location>
        <begin position="728"/>
        <end position="739"/>
    </location>
</feature>
<reference evidence="2" key="1">
    <citation type="submission" date="2021-07" db="EMBL/GenBank/DDBJ databases">
        <authorList>
            <person name="Catto M.A."/>
            <person name="Jacobson A."/>
            <person name="Kennedy G."/>
            <person name="Labadie P."/>
            <person name="Hunt B.G."/>
            <person name="Srinivasan R."/>
        </authorList>
    </citation>
    <scope>NUCLEOTIDE SEQUENCE</scope>
    <source>
        <strain evidence="2">PL_HMW_Pooled</strain>
        <tissue evidence="2">Head</tissue>
    </source>
</reference>
<protein>
    <submittedName>
        <fullName evidence="2">Pro-neuropeptide Y</fullName>
    </submittedName>
</protein>
<sequence length="892" mass="99557">MDGFFPFKYSQVDCWPILGCLDEESEPFIVAVYIGEDKPDNVNEFLEDLVIELRFLQQNGIEIFGIVYPFRVNVMHQLGQWSNNVFRTDQSFADRDRPNHHEGVSPLENLGTQMVSQFVLDGLHLLHEGVFKRWLDFVLGTKKTRIRRPGVVNAEVKRLMSETIITLAPYIPTDFNRRPRALRHRAKYRATEFRRLFLYDGLIVFQHLPRNVYKSYQLLHAASYILSSPELYSEMNDIANLIVQEFITHAARISKYKPLQQIANRDSERGLRLCEKQNDGEEVKLLERHDPFNEEVQGDQYYGVKSVKFTLRVNDKDCCFLTRDDDIAVLTNIVYTPAHEIVLIGRKFQLRDDFSDFPVPSSSLGIVTVSCLRERGEANGTLEMSKRSAFCCQLIKTARCVFLFFIVKHSNVYSVVIFTEGRLEDSVVVVPTSWLIREENKTYWPVFSSGKATQRLRLIKSLADPLTESWPTQKIKYCHSYKTWNQAQDAAKRQTQQEETVSIDCPQPGRGKMRNFKRTLFGESSSDDSGQEKSLNKGKKGNSKKPQLIRAPPPDITTSPNRDKIRALLATKKKSRSRMGQSRFTAAGNSLKKEEVARGSKSPIKPTSGNMESGHESDDLENFGVGSQHGSTDTDNQNQCSPESGESSQFISVNLDMRSPEHMESSTQQIDNAQTIKLALEDICLQSGLGSKTGSREHSSSGSVCKTGTGVRLSSGSDSKTGTGGHSSSGSGSMTNTEGHSSSAISIDFLFGGGQAANGQSLLPRNIFEADEFLLCQSKLVAAEEALQDPMLVADFIQPVVRDPQHHAHNVSRVTPSAVDICYRNGISVPDVGPRMTPLRCPCHTGGLSKEALSRSCLMPGNSLALVTDSAHTVICSKSVDRTPTLLACVIE</sequence>
<feature type="compositionally biased region" description="Polar residues" evidence="1">
    <location>
        <begin position="578"/>
        <end position="588"/>
    </location>
</feature>
<dbReference type="AlphaFoldDB" id="A0AAE1HE40"/>
<evidence type="ECO:0000313" key="3">
    <source>
        <dbReference type="Proteomes" id="UP001219518"/>
    </source>
</evidence>
<dbReference type="PANTHER" id="PTHR33053">
    <property type="entry name" value="PROTEIN, PUTATIVE-RELATED"/>
    <property type="match status" value="1"/>
</dbReference>
<evidence type="ECO:0000256" key="1">
    <source>
        <dbReference type="SAM" id="MobiDB-lite"/>
    </source>
</evidence>
<feature type="region of interest" description="Disordered" evidence="1">
    <location>
        <begin position="489"/>
        <end position="647"/>
    </location>
</feature>
<reference evidence="2" key="2">
    <citation type="journal article" date="2023" name="BMC Genomics">
        <title>Pest status, molecular evolution, and epigenetic factors derived from the genome assembly of Frankliniella fusca, a thysanopteran phytovirus vector.</title>
        <authorList>
            <person name="Catto M.A."/>
            <person name="Labadie P.E."/>
            <person name="Jacobson A.L."/>
            <person name="Kennedy G.G."/>
            <person name="Srinivasan R."/>
            <person name="Hunt B.G."/>
        </authorList>
    </citation>
    <scope>NUCLEOTIDE SEQUENCE</scope>
    <source>
        <strain evidence="2">PL_HMW_Pooled</strain>
    </source>
</reference>
<feature type="compositionally biased region" description="Polar residues" evidence="1">
    <location>
        <begin position="628"/>
        <end position="647"/>
    </location>
</feature>
<dbReference type="InterPro" id="IPR033749">
    <property type="entry name" value="Polyprenyl_synt_CS"/>
</dbReference>
<dbReference type="PROSITE" id="PS00444">
    <property type="entry name" value="POLYPRENYL_SYNTHASE_2"/>
    <property type="match status" value="1"/>
</dbReference>
<keyword evidence="3" id="KW-1185">Reference proteome</keyword>
<comment type="caution">
    <text evidence="2">The sequence shown here is derived from an EMBL/GenBank/DDBJ whole genome shotgun (WGS) entry which is preliminary data.</text>
</comment>
<dbReference type="EMBL" id="JAHWGI010000968">
    <property type="protein sequence ID" value="KAK3918885.1"/>
    <property type="molecule type" value="Genomic_DNA"/>
</dbReference>
<dbReference type="PANTHER" id="PTHR33053:SF25">
    <property type="entry name" value="TRANSPOSASE DOMAIN-CONTAINING PROTEIN"/>
    <property type="match status" value="1"/>
</dbReference>
<accession>A0AAE1HE40</accession>
<organism evidence="2 3">
    <name type="scientific">Frankliniella fusca</name>
    <dbReference type="NCBI Taxonomy" id="407009"/>
    <lineage>
        <taxon>Eukaryota</taxon>
        <taxon>Metazoa</taxon>
        <taxon>Ecdysozoa</taxon>
        <taxon>Arthropoda</taxon>
        <taxon>Hexapoda</taxon>
        <taxon>Insecta</taxon>
        <taxon>Pterygota</taxon>
        <taxon>Neoptera</taxon>
        <taxon>Paraneoptera</taxon>
        <taxon>Thysanoptera</taxon>
        <taxon>Terebrantia</taxon>
        <taxon>Thripoidea</taxon>
        <taxon>Thripidae</taxon>
        <taxon>Frankliniella</taxon>
    </lineage>
</organism>
<feature type="region of interest" description="Disordered" evidence="1">
    <location>
        <begin position="690"/>
        <end position="740"/>
    </location>
</feature>
<gene>
    <name evidence="2" type="ORF">KUF71_001009</name>
</gene>
<dbReference type="Proteomes" id="UP001219518">
    <property type="component" value="Unassembled WGS sequence"/>
</dbReference>